<dbReference type="EnsemblMetazoa" id="XM_011404943.2">
    <property type="protein sequence ID" value="XP_011403245.2"/>
    <property type="gene ID" value="LOC105312359"/>
</dbReference>
<keyword evidence="3" id="KW-1185">Reference proteome</keyword>
<dbReference type="InParanoid" id="A0A1X7V4L9"/>
<dbReference type="GO" id="GO:0005886">
    <property type="term" value="C:plasma membrane"/>
    <property type="evidence" value="ECO:0007669"/>
    <property type="project" value="TreeGrafter"/>
</dbReference>
<dbReference type="GO" id="GO:0005544">
    <property type="term" value="F:calcium-dependent phospholipid binding"/>
    <property type="evidence" value="ECO:0007669"/>
    <property type="project" value="InterPro"/>
</dbReference>
<accession>A0A1X7V4L9</accession>
<dbReference type="InterPro" id="IPR010734">
    <property type="entry name" value="Copine_C"/>
</dbReference>
<dbReference type="eggNOG" id="KOG1327">
    <property type="taxonomic scope" value="Eukaryota"/>
</dbReference>
<dbReference type="Pfam" id="PF07002">
    <property type="entry name" value="Copine"/>
    <property type="match status" value="1"/>
</dbReference>
<evidence type="ECO:0000259" key="1">
    <source>
        <dbReference type="Pfam" id="PF07002"/>
    </source>
</evidence>
<dbReference type="PANTHER" id="PTHR10857:SF102">
    <property type="entry name" value="C2 DOMAIN-CONTAINING PROTEIN"/>
    <property type="match status" value="1"/>
</dbReference>
<dbReference type="OrthoDB" id="5855668at2759"/>
<dbReference type="PANTHER" id="PTHR10857">
    <property type="entry name" value="COPINE"/>
    <property type="match status" value="1"/>
</dbReference>
<evidence type="ECO:0000313" key="2">
    <source>
        <dbReference type="EnsemblMetazoa" id="Aqu2.1.34943_001"/>
    </source>
</evidence>
<feature type="domain" description="Copine C-terminal" evidence="1">
    <location>
        <begin position="17"/>
        <end position="200"/>
    </location>
</feature>
<dbReference type="AlphaFoldDB" id="A0A1X7V4L9"/>
<gene>
    <name evidence="2" type="primary">105312359</name>
</gene>
<dbReference type="Gene3D" id="3.40.50.410">
    <property type="entry name" value="von Willebrand factor, type A domain"/>
    <property type="match status" value="1"/>
</dbReference>
<dbReference type="InterPro" id="IPR045052">
    <property type="entry name" value="Copine"/>
</dbReference>
<proteinExistence type="predicted"/>
<sequence>MHMQLKFDSEIFTLSFSDKLFPSFGFGGQIEGKVSHRFPLNFNPTNPYCAGVEGIVAAYHQALRVVDLLGPTNMAPIINHVADFAEEAASKTDRQDYFVLLILTDGEITDMIDTKKAIIRASRLPMSIIIVGVGSCTFLKMVELDSDDSLLRVGSSVAERDIVQFVPYRKYAQSYELAQVVLAEIPTQFTQYMNKRGLAPLKGAQ</sequence>
<organism evidence="2">
    <name type="scientific">Amphimedon queenslandica</name>
    <name type="common">Sponge</name>
    <dbReference type="NCBI Taxonomy" id="400682"/>
    <lineage>
        <taxon>Eukaryota</taxon>
        <taxon>Metazoa</taxon>
        <taxon>Porifera</taxon>
        <taxon>Demospongiae</taxon>
        <taxon>Heteroscleromorpha</taxon>
        <taxon>Haplosclerida</taxon>
        <taxon>Niphatidae</taxon>
        <taxon>Amphimedon</taxon>
    </lineage>
</organism>
<dbReference type="KEGG" id="aqu:105312359"/>
<reference evidence="2" key="2">
    <citation type="submission" date="2017-05" db="UniProtKB">
        <authorList>
            <consortium name="EnsemblMetazoa"/>
        </authorList>
    </citation>
    <scope>IDENTIFICATION</scope>
</reference>
<dbReference type="InterPro" id="IPR036465">
    <property type="entry name" value="vWFA_dom_sf"/>
</dbReference>
<protein>
    <recommendedName>
        <fullName evidence="1">Copine C-terminal domain-containing protein</fullName>
    </recommendedName>
</protein>
<dbReference type="STRING" id="400682.A0A1X7V4L9"/>
<dbReference type="EnsemblMetazoa" id="Aqu2.1.34943_001">
    <property type="protein sequence ID" value="Aqu2.1.34943_001"/>
    <property type="gene ID" value="Aqu2.1.34943"/>
</dbReference>
<evidence type="ECO:0000313" key="3">
    <source>
        <dbReference type="Proteomes" id="UP000007879"/>
    </source>
</evidence>
<dbReference type="GO" id="GO:0071277">
    <property type="term" value="P:cellular response to calcium ion"/>
    <property type="evidence" value="ECO:0007669"/>
    <property type="project" value="TreeGrafter"/>
</dbReference>
<name>A0A1X7V4L9_AMPQE</name>
<reference evidence="3" key="1">
    <citation type="journal article" date="2010" name="Nature">
        <title>The Amphimedon queenslandica genome and the evolution of animal complexity.</title>
        <authorList>
            <person name="Srivastava M."/>
            <person name="Simakov O."/>
            <person name="Chapman J."/>
            <person name="Fahey B."/>
            <person name="Gauthier M.E."/>
            <person name="Mitros T."/>
            <person name="Richards G.S."/>
            <person name="Conaco C."/>
            <person name="Dacre M."/>
            <person name="Hellsten U."/>
            <person name="Larroux C."/>
            <person name="Putnam N.H."/>
            <person name="Stanke M."/>
            <person name="Adamska M."/>
            <person name="Darling A."/>
            <person name="Degnan S.M."/>
            <person name="Oakley T.H."/>
            <person name="Plachetzki D.C."/>
            <person name="Zhai Y."/>
            <person name="Adamski M."/>
            <person name="Calcino A."/>
            <person name="Cummins S.F."/>
            <person name="Goodstein D.M."/>
            <person name="Harris C."/>
            <person name="Jackson D.J."/>
            <person name="Leys S.P."/>
            <person name="Shu S."/>
            <person name="Woodcroft B.J."/>
            <person name="Vervoort M."/>
            <person name="Kosik K.S."/>
            <person name="Manning G."/>
            <person name="Degnan B.M."/>
            <person name="Rokhsar D.S."/>
        </authorList>
    </citation>
    <scope>NUCLEOTIDE SEQUENCE [LARGE SCALE GENOMIC DNA]</scope>
</reference>
<dbReference type="SUPFAM" id="SSF53300">
    <property type="entry name" value="vWA-like"/>
    <property type="match status" value="1"/>
</dbReference>
<dbReference type="Proteomes" id="UP000007879">
    <property type="component" value="Unassembled WGS sequence"/>
</dbReference>